<sequence length="243" mass="27505">MKLYKKGDDSSYTLGVFPTIELLEHKPNIVKRVVVHSSIEENRGYPKIKELCALHHIPIDVHDATINKLSPKSNCYAIGVFKIFYEPLQKGNHIVLVNPMDMGNMGTIMRTMLGFGYQDLAIIRPAVDIFNPHVVRSSMGALFSLRIHYYESIDEYLKEFGDHQCYSFMLKGAKNIHQVKPVTPHSLIFGNESSGLDDIYMTYGQSVFIPHTNAIDSLNLAQSVGIGLFHFSQDAFNKQEVLR</sequence>
<keyword evidence="1 4" id="KW-0489">Methyltransferase</keyword>
<dbReference type="GO" id="GO:0032259">
    <property type="term" value="P:methylation"/>
    <property type="evidence" value="ECO:0007669"/>
    <property type="project" value="UniProtKB-KW"/>
</dbReference>
<dbReference type="EMBL" id="JAHOEF010000036">
    <property type="protein sequence ID" value="MBV3382911.1"/>
    <property type="molecule type" value="Genomic_DNA"/>
</dbReference>
<dbReference type="GO" id="GO:0003723">
    <property type="term" value="F:RNA binding"/>
    <property type="evidence" value="ECO:0007669"/>
    <property type="project" value="InterPro"/>
</dbReference>
<evidence type="ECO:0000313" key="6">
    <source>
        <dbReference type="Proteomes" id="UP001196408"/>
    </source>
</evidence>
<dbReference type="PANTHER" id="PTHR43191:SF2">
    <property type="entry name" value="RRNA METHYLTRANSFERASE 3, MITOCHONDRIAL"/>
    <property type="match status" value="1"/>
</dbReference>
<gene>
    <name evidence="4" type="ORF">KSV97_06690</name>
    <name evidence="5" type="ORF">KSW06_06730</name>
</gene>
<evidence type="ECO:0000256" key="1">
    <source>
        <dbReference type="ARBA" id="ARBA00022603"/>
    </source>
</evidence>
<dbReference type="Proteomes" id="UP001197492">
    <property type="component" value="Unassembled WGS sequence"/>
</dbReference>
<dbReference type="Proteomes" id="UP001196408">
    <property type="component" value="Unassembled WGS sequence"/>
</dbReference>
<evidence type="ECO:0000313" key="5">
    <source>
        <dbReference type="EMBL" id="MBV3392949.1"/>
    </source>
</evidence>
<reference evidence="4 7" key="1">
    <citation type="submission" date="2021-06" db="EMBL/GenBank/DDBJ databases">
        <title>Collection of gut derived symbiotic bacterial strains cultured from healthy donors.</title>
        <authorList>
            <person name="Lin H."/>
            <person name="Littmann E."/>
            <person name="Pamer E.G."/>
        </authorList>
    </citation>
    <scope>NUCLEOTIDE SEQUENCE</scope>
    <source>
        <strain evidence="5 7">MSK.21.70</strain>
        <strain evidence="4">MSK.21.82</strain>
    </source>
</reference>
<keyword evidence="2" id="KW-0808">Transferase</keyword>
<name>A0AAW4MRM9_9FIRM</name>
<dbReference type="Pfam" id="PF00588">
    <property type="entry name" value="SpoU_methylase"/>
    <property type="match status" value="1"/>
</dbReference>
<evidence type="ECO:0000313" key="4">
    <source>
        <dbReference type="EMBL" id="MBV3382911.1"/>
    </source>
</evidence>
<protein>
    <submittedName>
        <fullName evidence="4">TrmH family RNA methyltransferase</fullName>
    </submittedName>
</protein>
<organism evidence="4 6">
    <name type="scientific">Catenibacterium mitsuokai</name>
    <dbReference type="NCBI Taxonomy" id="100886"/>
    <lineage>
        <taxon>Bacteria</taxon>
        <taxon>Bacillati</taxon>
        <taxon>Bacillota</taxon>
        <taxon>Erysipelotrichia</taxon>
        <taxon>Erysipelotrichales</taxon>
        <taxon>Coprobacillaceae</taxon>
        <taxon>Catenibacterium</taxon>
    </lineage>
</organism>
<accession>A0AAW4MRM9</accession>
<dbReference type="InterPro" id="IPR001537">
    <property type="entry name" value="SpoU_MeTrfase"/>
</dbReference>
<keyword evidence="7" id="KW-1185">Reference proteome</keyword>
<dbReference type="EMBL" id="JAHOEL010000036">
    <property type="protein sequence ID" value="MBV3392949.1"/>
    <property type="molecule type" value="Genomic_DNA"/>
</dbReference>
<proteinExistence type="predicted"/>
<feature type="domain" description="tRNA/rRNA methyltransferase SpoU type" evidence="3">
    <location>
        <begin position="93"/>
        <end position="228"/>
    </location>
</feature>
<dbReference type="GO" id="GO:0006396">
    <property type="term" value="P:RNA processing"/>
    <property type="evidence" value="ECO:0007669"/>
    <property type="project" value="InterPro"/>
</dbReference>
<evidence type="ECO:0000313" key="7">
    <source>
        <dbReference type="Proteomes" id="UP001197492"/>
    </source>
</evidence>
<dbReference type="PANTHER" id="PTHR43191">
    <property type="entry name" value="RRNA METHYLTRANSFERASE 3"/>
    <property type="match status" value="1"/>
</dbReference>
<dbReference type="AlphaFoldDB" id="A0AAW4MRM9"/>
<evidence type="ECO:0000256" key="2">
    <source>
        <dbReference type="ARBA" id="ARBA00022679"/>
    </source>
</evidence>
<dbReference type="InterPro" id="IPR051259">
    <property type="entry name" value="rRNA_Methyltransferase"/>
</dbReference>
<dbReference type="RefSeq" id="WP_217747718.1">
    <property type="nucleotide sequence ID" value="NZ_JAHOEB010000034.1"/>
</dbReference>
<dbReference type="GO" id="GO:0008173">
    <property type="term" value="F:RNA methyltransferase activity"/>
    <property type="evidence" value="ECO:0007669"/>
    <property type="project" value="InterPro"/>
</dbReference>
<comment type="caution">
    <text evidence="4">The sequence shown here is derived from an EMBL/GenBank/DDBJ whole genome shotgun (WGS) entry which is preliminary data.</text>
</comment>
<evidence type="ECO:0000259" key="3">
    <source>
        <dbReference type="Pfam" id="PF00588"/>
    </source>
</evidence>
<dbReference type="CDD" id="cd18082">
    <property type="entry name" value="SpoU-like_family"/>
    <property type="match status" value="1"/>
</dbReference>